<feature type="transmembrane region" description="Helical" evidence="5">
    <location>
        <begin position="197"/>
        <end position="215"/>
    </location>
</feature>
<keyword evidence="7" id="KW-1185">Reference proteome</keyword>
<evidence type="ECO:0000313" key="6">
    <source>
        <dbReference type="EMBL" id="BAM02497.1"/>
    </source>
</evidence>
<dbReference type="OrthoDB" id="286077at2"/>
<accession>I0IB59</accession>
<dbReference type="eggNOG" id="COG0730">
    <property type="taxonomic scope" value="Bacteria"/>
</dbReference>
<dbReference type="Pfam" id="PF01925">
    <property type="entry name" value="TauE"/>
    <property type="match status" value="1"/>
</dbReference>
<dbReference type="Proteomes" id="UP000007881">
    <property type="component" value="Chromosome"/>
</dbReference>
<organism evidence="6 7">
    <name type="scientific">Phycisphaera mikurensis (strain NBRC 102666 / KCTC 22515 / FYK2301M01)</name>
    <dbReference type="NCBI Taxonomy" id="1142394"/>
    <lineage>
        <taxon>Bacteria</taxon>
        <taxon>Pseudomonadati</taxon>
        <taxon>Planctomycetota</taxon>
        <taxon>Phycisphaerae</taxon>
        <taxon>Phycisphaerales</taxon>
        <taxon>Phycisphaeraceae</taxon>
        <taxon>Phycisphaera</taxon>
    </lineage>
</organism>
<reference evidence="6 7" key="1">
    <citation type="submission" date="2012-02" db="EMBL/GenBank/DDBJ databases">
        <title>Complete genome sequence of Phycisphaera mikurensis NBRC 102666.</title>
        <authorList>
            <person name="Ankai A."/>
            <person name="Hosoyama A."/>
            <person name="Terui Y."/>
            <person name="Sekine M."/>
            <person name="Fukai R."/>
            <person name="Kato Y."/>
            <person name="Nakamura S."/>
            <person name="Yamada-Narita S."/>
            <person name="Kawakoshi A."/>
            <person name="Fukunaga Y."/>
            <person name="Yamazaki S."/>
            <person name="Fujita N."/>
        </authorList>
    </citation>
    <scope>NUCLEOTIDE SEQUENCE [LARGE SCALE GENOMIC DNA]</scope>
    <source>
        <strain evidence="7">NBRC 102666 / KCTC 22515 / FYK2301M01</strain>
    </source>
</reference>
<evidence type="ECO:0000256" key="2">
    <source>
        <dbReference type="ARBA" id="ARBA00022692"/>
    </source>
</evidence>
<dbReference type="EMBL" id="AP012338">
    <property type="protein sequence ID" value="BAM02497.1"/>
    <property type="molecule type" value="Genomic_DNA"/>
</dbReference>
<keyword evidence="5" id="KW-1003">Cell membrane</keyword>
<dbReference type="PANTHER" id="PTHR43701">
    <property type="entry name" value="MEMBRANE TRANSPORTER PROTEIN MJ0441-RELATED"/>
    <property type="match status" value="1"/>
</dbReference>
<dbReference type="RefSeq" id="WP_014435717.1">
    <property type="nucleotide sequence ID" value="NC_017080.1"/>
</dbReference>
<proteinExistence type="inferred from homology"/>
<evidence type="ECO:0000313" key="7">
    <source>
        <dbReference type="Proteomes" id="UP000007881"/>
    </source>
</evidence>
<gene>
    <name evidence="6" type="ordered locus">PSMK_03380</name>
</gene>
<evidence type="ECO:0000256" key="1">
    <source>
        <dbReference type="ARBA" id="ARBA00004141"/>
    </source>
</evidence>
<comment type="subcellular location">
    <subcellularLocation>
        <location evidence="5">Cell membrane</location>
        <topology evidence="5">Multi-pass membrane protein</topology>
    </subcellularLocation>
    <subcellularLocation>
        <location evidence="1">Membrane</location>
        <topology evidence="1">Multi-pass membrane protein</topology>
    </subcellularLocation>
</comment>
<protein>
    <recommendedName>
        <fullName evidence="5">Probable membrane transporter protein</fullName>
    </recommendedName>
</protein>
<dbReference type="AlphaFoldDB" id="I0IB59"/>
<sequence>MPDLASLDLLLIALLGLAAGLTGGMLGIGGSTVIIPGLAVVLGPAQHLFQAAAMIVNVAVSAPAAWGHWRAGAVRLRVLAWLLPAALAGVLAGVGASNLELFRGRDGGLLLGRCLAAFLLYAAVANAWKIIKGRRAARHAGAGDTRAADEAEPPVRPGRTVAIGGAMGGTAGLLGIGGGAVAVPLQQLLLKLPLRQAIANSSCAICVSAGIGAVLKNATLPQHVGLGGVALTPTSGLYLAALLAPTAFVGGRLGAMLTHRLPLEKVRAAFVVLMLVAAWKMAAG</sequence>
<evidence type="ECO:0000256" key="5">
    <source>
        <dbReference type="RuleBase" id="RU363041"/>
    </source>
</evidence>
<dbReference type="STRING" id="1142394.PSMK_03380"/>
<dbReference type="InterPro" id="IPR051598">
    <property type="entry name" value="TSUP/Inactive_protease-like"/>
</dbReference>
<evidence type="ECO:0000256" key="4">
    <source>
        <dbReference type="ARBA" id="ARBA00023136"/>
    </source>
</evidence>
<feature type="transmembrane region" description="Helical" evidence="5">
    <location>
        <begin position="108"/>
        <end position="128"/>
    </location>
</feature>
<evidence type="ECO:0000256" key="3">
    <source>
        <dbReference type="ARBA" id="ARBA00022989"/>
    </source>
</evidence>
<dbReference type="InterPro" id="IPR002781">
    <property type="entry name" value="TM_pro_TauE-like"/>
</dbReference>
<keyword evidence="2 5" id="KW-0812">Transmembrane</keyword>
<feature type="transmembrane region" description="Helical" evidence="5">
    <location>
        <begin position="48"/>
        <end position="66"/>
    </location>
</feature>
<dbReference type="HOGENOM" id="CLU_979532_0_0_0"/>
<feature type="transmembrane region" description="Helical" evidence="5">
    <location>
        <begin position="9"/>
        <end position="42"/>
    </location>
</feature>
<name>I0IB59_PHYMF</name>
<feature type="transmembrane region" description="Helical" evidence="5">
    <location>
        <begin position="78"/>
        <end position="96"/>
    </location>
</feature>
<keyword evidence="3 5" id="KW-1133">Transmembrane helix</keyword>
<keyword evidence="4 5" id="KW-0472">Membrane</keyword>
<feature type="transmembrane region" description="Helical" evidence="5">
    <location>
        <begin position="235"/>
        <end position="254"/>
    </location>
</feature>
<dbReference type="KEGG" id="phm:PSMK_03380"/>
<dbReference type="PANTHER" id="PTHR43701:SF2">
    <property type="entry name" value="MEMBRANE TRANSPORTER PROTEIN YJNA-RELATED"/>
    <property type="match status" value="1"/>
</dbReference>
<dbReference type="GO" id="GO:0005886">
    <property type="term" value="C:plasma membrane"/>
    <property type="evidence" value="ECO:0007669"/>
    <property type="project" value="UniProtKB-SubCell"/>
</dbReference>
<comment type="similarity">
    <text evidence="5">Belongs to the 4-toluene sulfonate uptake permease (TSUP) (TC 2.A.102) family.</text>
</comment>